<accession>A0A6J4KAC3</accession>
<organism evidence="3">
    <name type="scientific">uncultured Gemmatimonadaceae bacterium</name>
    <dbReference type="NCBI Taxonomy" id="246130"/>
    <lineage>
        <taxon>Bacteria</taxon>
        <taxon>Pseudomonadati</taxon>
        <taxon>Gemmatimonadota</taxon>
        <taxon>Gemmatimonadia</taxon>
        <taxon>Gemmatimonadales</taxon>
        <taxon>Gemmatimonadaceae</taxon>
        <taxon>environmental samples</taxon>
    </lineage>
</organism>
<reference evidence="3" key="1">
    <citation type="submission" date="2020-02" db="EMBL/GenBank/DDBJ databases">
        <authorList>
            <person name="Meier V. D."/>
        </authorList>
    </citation>
    <scope>NUCLEOTIDE SEQUENCE</scope>
    <source>
        <strain evidence="3">AVDCRST_MAG40</strain>
    </source>
</reference>
<evidence type="ECO:0000256" key="1">
    <source>
        <dbReference type="SAM" id="MobiDB-lite"/>
    </source>
</evidence>
<keyword evidence="2" id="KW-0472">Membrane</keyword>
<sequence length="160" mass="17728">MRQINAILARLEVDLAEHGLDVTRHGVGGIRFKVPWPWRARRAGFLAAATSGLVRVTAGRGERRQVRYELKFTTLQALLMVASFVLVIVGWQRARVSLVAMVALIWLFGYLPAYFVATGQLRRIVARGARDVIDRRRDLRTPPGGAGTRQTPVSGAARPT</sequence>
<evidence type="ECO:0000256" key="2">
    <source>
        <dbReference type="SAM" id="Phobius"/>
    </source>
</evidence>
<keyword evidence="2" id="KW-0812">Transmembrane</keyword>
<feature type="transmembrane region" description="Helical" evidence="2">
    <location>
        <begin position="72"/>
        <end position="91"/>
    </location>
</feature>
<evidence type="ECO:0000313" key="3">
    <source>
        <dbReference type="EMBL" id="CAA9300488.1"/>
    </source>
</evidence>
<proteinExistence type="predicted"/>
<dbReference type="AlphaFoldDB" id="A0A6J4KAC3"/>
<feature type="transmembrane region" description="Helical" evidence="2">
    <location>
        <begin position="97"/>
        <end position="117"/>
    </location>
</feature>
<name>A0A6J4KAC3_9BACT</name>
<feature type="region of interest" description="Disordered" evidence="1">
    <location>
        <begin position="137"/>
        <end position="160"/>
    </location>
</feature>
<gene>
    <name evidence="3" type="ORF">AVDCRST_MAG40-323</name>
</gene>
<protein>
    <submittedName>
        <fullName evidence="3">Uncharacterized protein</fullName>
    </submittedName>
</protein>
<keyword evidence="2" id="KW-1133">Transmembrane helix</keyword>
<dbReference type="EMBL" id="CADCTX010000090">
    <property type="protein sequence ID" value="CAA9300488.1"/>
    <property type="molecule type" value="Genomic_DNA"/>
</dbReference>